<comment type="caution">
    <text evidence="1">The sequence shown here is derived from an EMBL/GenBank/DDBJ whole genome shotgun (WGS) entry which is preliminary data.</text>
</comment>
<keyword evidence="2" id="KW-1185">Reference proteome</keyword>
<accession>A0AAN8FRV2</accession>
<organism evidence="1 2">
    <name type="scientific">Trichostrongylus colubriformis</name>
    <name type="common">Black scour worm</name>
    <dbReference type="NCBI Taxonomy" id="6319"/>
    <lineage>
        <taxon>Eukaryota</taxon>
        <taxon>Metazoa</taxon>
        <taxon>Ecdysozoa</taxon>
        <taxon>Nematoda</taxon>
        <taxon>Chromadorea</taxon>
        <taxon>Rhabditida</taxon>
        <taxon>Rhabditina</taxon>
        <taxon>Rhabditomorpha</taxon>
        <taxon>Strongyloidea</taxon>
        <taxon>Trichostrongylidae</taxon>
        <taxon>Trichostrongylus</taxon>
    </lineage>
</organism>
<dbReference type="Proteomes" id="UP001331761">
    <property type="component" value="Unassembled WGS sequence"/>
</dbReference>
<feature type="non-terminal residue" evidence="1">
    <location>
        <position position="250"/>
    </location>
</feature>
<reference evidence="1 2" key="1">
    <citation type="submission" date="2019-10" db="EMBL/GenBank/DDBJ databases">
        <title>Assembly and Annotation for the nematode Trichostrongylus colubriformis.</title>
        <authorList>
            <person name="Martin J."/>
        </authorList>
    </citation>
    <scope>NUCLEOTIDE SEQUENCE [LARGE SCALE GENOMIC DNA]</scope>
    <source>
        <strain evidence="1">G859</strain>
        <tissue evidence="1">Whole worm</tissue>
    </source>
</reference>
<protein>
    <submittedName>
        <fullName evidence="1">Uncharacterized protein</fullName>
    </submittedName>
</protein>
<gene>
    <name evidence="1" type="ORF">GCK32_006324</name>
</gene>
<evidence type="ECO:0000313" key="1">
    <source>
        <dbReference type="EMBL" id="KAK5975265.1"/>
    </source>
</evidence>
<name>A0AAN8FRV2_TRICO</name>
<feature type="non-terminal residue" evidence="1">
    <location>
        <position position="1"/>
    </location>
</feature>
<evidence type="ECO:0000313" key="2">
    <source>
        <dbReference type="Proteomes" id="UP001331761"/>
    </source>
</evidence>
<sequence length="250" mass="28328">FTKAQWNTLFDVNRFDCTYPRNFPSTGFFLLVRGDPTGVTRTAALETIVPCQYEPGTLKFDIWSNNDTPGLRYCVTWLNGTKYCEDAVAAPNPLTFAVPYSVDPITLRIELANINSQDIILIDNLYYEGRIWVTAIRFQLAESKEADGDILACEELTCDFNHNHSCFYQMNGFGSTSPWQVGTSFVGNRHTGVQRLNPFDTNRVGYAYVGKDHVDQSDEIFVMESPKLTISSDARLTFDVYIRSHSPQLK</sequence>
<dbReference type="EMBL" id="WIXE01013232">
    <property type="protein sequence ID" value="KAK5975265.1"/>
    <property type="molecule type" value="Genomic_DNA"/>
</dbReference>
<dbReference type="AlphaFoldDB" id="A0AAN8FRV2"/>
<proteinExistence type="predicted"/>